<dbReference type="PANTHER" id="PTHR48098">
    <property type="entry name" value="ENTEROCHELIN ESTERASE-RELATED"/>
    <property type="match status" value="1"/>
</dbReference>
<dbReference type="STRING" id="268407.PWYN_16665"/>
<keyword evidence="2" id="KW-1185">Reference proteome</keyword>
<dbReference type="SUPFAM" id="SSF53474">
    <property type="entry name" value="alpha/beta-Hydrolases"/>
    <property type="match status" value="1"/>
</dbReference>
<reference evidence="1 2" key="2">
    <citation type="submission" date="2014-10" db="EMBL/GenBank/DDBJ databases">
        <title>Comparative genomics of the Paenibacillus odorifer group.</title>
        <authorList>
            <person name="Tsai Y.-C."/>
            <person name="Martin N."/>
            <person name="Korlach J."/>
            <person name="Wiedmann M."/>
        </authorList>
    </citation>
    <scope>NUCLEOTIDE SEQUENCE [LARGE SCALE GENOMIC DNA]</scope>
    <source>
        <strain evidence="1 2">DSM 18334</strain>
    </source>
</reference>
<dbReference type="eggNOG" id="COG0627">
    <property type="taxonomic scope" value="Bacteria"/>
</dbReference>
<dbReference type="RefSeq" id="WP_036654144.1">
    <property type="nucleotide sequence ID" value="NZ_JQCR01000003.1"/>
</dbReference>
<dbReference type="GO" id="GO:0016747">
    <property type="term" value="F:acyltransferase activity, transferring groups other than amino-acyl groups"/>
    <property type="evidence" value="ECO:0007669"/>
    <property type="project" value="TreeGrafter"/>
</dbReference>
<comment type="caution">
    <text evidence="1">The sequence shown here is derived from an EMBL/GenBank/DDBJ whole genome shotgun (WGS) entry which is preliminary data.</text>
</comment>
<accession>A0A098M495</accession>
<dbReference type="OrthoDB" id="9803578at2"/>
<dbReference type="EMBL" id="JQCR01000003">
    <property type="protein sequence ID" value="KGE16377.1"/>
    <property type="molecule type" value="Genomic_DNA"/>
</dbReference>
<dbReference type="InterPro" id="IPR050583">
    <property type="entry name" value="Mycobacterial_A85_antigen"/>
</dbReference>
<proteinExistence type="predicted"/>
<evidence type="ECO:0000313" key="1">
    <source>
        <dbReference type="EMBL" id="KGE16377.1"/>
    </source>
</evidence>
<name>A0A098M495_9BACL</name>
<dbReference type="Gene3D" id="3.40.50.1820">
    <property type="entry name" value="alpha/beta hydrolase"/>
    <property type="match status" value="1"/>
</dbReference>
<organism evidence="1 2">
    <name type="scientific">Paenibacillus wynnii</name>
    <dbReference type="NCBI Taxonomy" id="268407"/>
    <lineage>
        <taxon>Bacteria</taxon>
        <taxon>Bacillati</taxon>
        <taxon>Bacillota</taxon>
        <taxon>Bacilli</taxon>
        <taxon>Bacillales</taxon>
        <taxon>Paenibacillaceae</taxon>
        <taxon>Paenibacillus</taxon>
    </lineage>
</organism>
<reference evidence="1 2" key="1">
    <citation type="submission" date="2014-08" db="EMBL/GenBank/DDBJ databases">
        <authorList>
            <person name="den Bakker H.C."/>
        </authorList>
    </citation>
    <scope>NUCLEOTIDE SEQUENCE [LARGE SCALE GENOMIC DNA]</scope>
    <source>
        <strain evidence="1 2">DSM 18334</strain>
    </source>
</reference>
<dbReference type="InterPro" id="IPR029058">
    <property type="entry name" value="AB_hydrolase_fold"/>
</dbReference>
<dbReference type="Pfam" id="PF00756">
    <property type="entry name" value="Esterase"/>
    <property type="match status" value="1"/>
</dbReference>
<protein>
    <submittedName>
        <fullName evidence="1">Esterase</fullName>
    </submittedName>
</protein>
<dbReference type="InterPro" id="IPR000801">
    <property type="entry name" value="Esterase-like"/>
</dbReference>
<dbReference type="AlphaFoldDB" id="A0A098M495"/>
<evidence type="ECO:0000313" key="2">
    <source>
        <dbReference type="Proteomes" id="UP000029734"/>
    </source>
</evidence>
<sequence length="257" mass="28924">MAFIQCQFYSEILSLSTGINVFIPQYSAIQVSGTGKLPVLYLLHGLSADHTDWVRHSFIERYAEEKGIAVVMPSVGRSYYTDMKYGSAYFTFLSDELPTIVRALFPISDRREDTFVAGMSMGGYGAFKLGLTFPERYAAVASLSGGLDIISRMSGPNNFQPNELIAIFGDVSEIEGSPNDLFYLLARLKGYNGIKPMFYQCCGTEDFLYTDNQTFRKHALDSGLEVTYHDGQGEHNWEYWDPKIKDIIDWLPLSGEK</sequence>
<dbReference type="Proteomes" id="UP000029734">
    <property type="component" value="Unassembled WGS sequence"/>
</dbReference>
<dbReference type="PANTHER" id="PTHR48098:SF1">
    <property type="entry name" value="DIACYLGLYCEROL ACYLTRANSFERASE_MYCOLYLTRANSFERASE AG85A"/>
    <property type="match status" value="1"/>
</dbReference>
<gene>
    <name evidence="1" type="ORF">PWYN_16665</name>
</gene>